<evidence type="ECO:0000313" key="10">
    <source>
        <dbReference type="EMBL" id="MFC4803734.1"/>
    </source>
</evidence>
<dbReference type="CDD" id="cd07346">
    <property type="entry name" value="ABC_6TM_exporters"/>
    <property type="match status" value="1"/>
</dbReference>
<evidence type="ECO:0000256" key="1">
    <source>
        <dbReference type="ARBA" id="ARBA00004651"/>
    </source>
</evidence>
<dbReference type="PANTHER" id="PTHR43394:SF1">
    <property type="entry name" value="ATP-BINDING CASSETTE SUB-FAMILY B MEMBER 10, MITOCHONDRIAL"/>
    <property type="match status" value="1"/>
</dbReference>
<feature type="transmembrane region" description="Helical" evidence="7">
    <location>
        <begin position="253"/>
        <end position="275"/>
    </location>
</feature>
<feature type="transmembrane region" description="Helical" evidence="7">
    <location>
        <begin position="26"/>
        <end position="49"/>
    </location>
</feature>
<gene>
    <name evidence="10" type="ORF">ACFO4R_01435</name>
</gene>
<dbReference type="InterPro" id="IPR017871">
    <property type="entry name" value="ABC_transporter-like_CS"/>
</dbReference>
<feature type="transmembrane region" description="Helical" evidence="7">
    <location>
        <begin position="145"/>
        <end position="162"/>
    </location>
</feature>
<dbReference type="SUPFAM" id="SSF90123">
    <property type="entry name" value="ABC transporter transmembrane region"/>
    <property type="match status" value="1"/>
</dbReference>
<keyword evidence="5 7" id="KW-1133">Transmembrane helix</keyword>
<accession>A0ABV9QHS7</accession>
<keyword evidence="11" id="KW-1185">Reference proteome</keyword>
<dbReference type="Pfam" id="PF00005">
    <property type="entry name" value="ABC_tran"/>
    <property type="match status" value="1"/>
</dbReference>
<dbReference type="PROSITE" id="PS50929">
    <property type="entry name" value="ABC_TM1F"/>
    <property type="match status" value="1"/>
</dbReference>
<dbReference type="PANTHER" id="PTHR43394">
    <property type="entry name" value="ATP-DEPENDENT PERMEASE MDL1, MITOCHONDRIAL"/>
    <property type="match status" value="1"/>
</dbReference>
<dbReference type="PROSITE" id="PS50893">
    <property type="entry name" value="ABC_TRANSPORTER_2"/>
    <property type="match status" value="1"/>
</dbReference>
<dbReference type="Pfam" id="PF00664">
    <property type="entry name" value="ABC_membrane"/>
    <property type="match status" value="1"/>
</dbReference>
<evidence type="ECO:0000256" key="5">
    <source>
        <dbReference type="ARBA" id="ARBA00022989"/>
    </source>
</evidence>
<feature type="transmembrane region" description="Helical" evidence="7">
    <location>
        <begin position="281"/>
        <end position="304"/>
    </location>
</feature>
<dbReference type="InterPro" id="IPR039421">
    <property type="entry name" value="Type_1_exporter"/>
</dbReference>
<dbReference type="InterPro" id="IPR027417">
    <property type="entry name" value="P-loop_NTPase"/>
</dbReference>
<evidence type="ECO:0000259" key="9">
    <source>
        <dbReference type="PROSITE" id="PS50929"/>
    </source>
</evidence>
<dbReference type="GO" id="GO:0005524">
    <property type="term" value="F:ATP binding"/>
    <property type="evidence" value="ECO:0007669"/>
    <property type="project" value="UniProtKB-KW"/>
</dbReference>
<dbReference type="Gene3D" id="1.20.1560.10">
    <property type="entry name" value="ABC transporter type 1, transmembrane domain"/>
    <property type="match status" value="1"/>
</dbReference>
<dbReference type="EMBL" id="JBHSHL010000003">
    <property type="protein sequence ID" value="MFC4803734.1"/>
    <property type="molecule type" value="Genomic_DNA"/>
</dbReference>
<dbReference type="SMART" id="SM00382">
    <property type="entry name" value="AAA"/>
    <property type="match status" value="1"/>
</dbReference>
<evidence type="ECO:0000256" key="3">
    <source>
        <dbReference type="ARBA" id="ARBA00022741"/>
    </source>
</evidence>
<keyword evidence="2 7" id="KW-0812">Transmembrane</keyword>
<feature type="domain" description="ABC transporter" evidence="8">
    <location>
        <begin position="340"/>
        <end position="576"/>
    </location>
</feature>
<dbReference type="RefSeq" id="WP_379787184.1">
    <property type="nucleotide sequence ID" value="NZ_JBHSHL010000003.1"/>
</dbReference>
<dbReference type="PROSITE" id="PS00211">
    <property type="entry name" value="ABC_TRANSPORTER_1"/>
    <property type="match status" value="1"/>
</dbReference>
<name>A0ABV9QHS7_9FIRM</name>
<organism evidence="10 11">
    <name type="scientific">Filifactor villosus</name>
    <dbReference type="NCBI Taxonomy" id="29374"/>
    <lineage>
        <taxon>Bacteria</taxon>
        <taxon>Bacillati</taxon>
        <taxon>Bacillota</taxon>
        <taxon>Clostridia</taxon>
        <taxon>Peptostreptococcales</taxon>
        <taxon>Filifactoraceae</taxon>
        <taxon>Filifactor</taxon>
    </lineage>
</organism>
<evidence type="ECO:0000256" key="7">
    <source>
        <dbReference type="SAM" id="Phobius"/>
    </source>
</evidence>
<dbReference type="SUPFAM" id="SSF52540">
    <property type="entry name" value="P-loop containing nucleoside triphosphate hydrolases"/>
    <property type="match status" value="1"/>
</dbReference>
<protein>
    <submittedName>
        <fullName evidence="10">ABC transporter ATP-binding protein</fullName>
    </submittedName>
</protein>
<feature type="transmembrane region" description="Helical" evidence="7">
    <location>
        <begin position="61"/>
        <end position="81"/>
    </location>
</feature>
<keyword evidence="4 10" id="KW-0067">ATP-binding</keyword>
<keyword evidence="6 7" id="KW-0472">Membrane</keyword>
<dbReference type="InterPro" id="IPR011527">
    <property type="entry name" value="ABC1_TM_dom"/>
</dbReference>
<dbReference type="InterPro" id="IPR003593">
    <property type="entry name" value="AAA+_ATPase"/>
</dbReference>
<dbReference type="InterPro" id="IPR003439">
    <property type="entry name" value="ABC_transporter-like_ATP-bd"/>
</dbReference>
<evidence type="ECO:0000256" key="2">
    <source>
        <dbReference type="ARBA" id="ARBA00022692"/>
    </source>
</evidence>
<comment type="subcellular location">
    <subcellularLocation>
        <location evidence="1">Cell membrane</location>
        <topology evidence="1">Multi-pass membrane protein</topology>
    </subcellularLocation>
</comment>
<evidence type="ECO:0000256" key="4">
    <source>
        <dbReference type="ARBA" id="ARBA00022840"/>
    </source>
</evidence>
<evidence type="ECO:0000259" key="8">
    <source>
        <dbReference type="PROSITE" id="PS50893"/>
    </source>
</evidence>
<evidence type="ECO:0000313" key="11">
    <source>
        <dbReference type="Proteomes" id="UP001595916"/>
    </source>
</evidence>
<proteinExistence type="predicted"/>
<keyword evidence="3" id="KW-0547">Nucleotide-binding</keyword>
<feature type="domain" description="ABC transmembrane type-1" evidence="9">
    <location>
        <begin position="26"/>
        <end position="309"/>
    </location>
</feature>
<sequence length="597" mass="66807">MQEKINEKGWMRELLRFASKSKEKMLLSMLCSLISVAGGFVPYLCLYRIVELFLFDDPDLASFLFWCMIATSAYLIHYLFFGFSTTLSHSAAYNVLYRMRLAIADRLMKAPLGRVTEQEIGYLKNVMIEKVEGIERPLAHMIPELGANLVLALSVFVYLFWLDWRMGFASMLTLPVAAVPMMVTNKGFEEKYSAYMKASDYVNSVIVEYVSGIEVVKTFNQSAGSYRKFTEAVHSYRDFILEWFQSSHKAMNLILSILPTTFLGTLPVGLSLYKLGIITPVELTVCLVLALSLLPVLMKATIFITEFKSMKYNVIGVRELLNIEVLNDTSKQPKPSSYDVRFDHVSFSYSSKMDDAVLHDLSFKLSEGSFTALVGPSGGGKSTVAKLIARFWDTSEGSIKIGETDIRDLSLRELSSLVSFVTQDNFLFNCSLKENIRLGKPDATDEEVFAAARAACCDDFIRRLEHGYETSAGEAGRILSGGEKQRVSIARAILKNAPILILDEATAFTDPQNEEQIQRSIGQLTGGKTLLVIAHRLSTVRNADRILVLERGRIVDSGTGEELLKSSALYRAMWEAHIGAKHWAVSQKEDVDLCLEP</sequence>
<dbReference type="Proteomes" id="UP001595916">
    <property type="component" value="Unassembled WGS sequence"/>
</dbReference>
<dbReference type="Gene3D" id="3.40.50.300">
    <property type="entry name" value="P-loop containing nucleotide triphosphate hydrolases"/>
    <property type="match status" value="1"/>
</dbReference>
<comment type="caution">
    <text evidence="10">The sequence shown here is derived from an EMBL/GenBank/DDBJ whole genome shotgun (WGS) entry which is preliminary data.</text>
</comment>
<dbReference type="InterPro" id="IPR036640">
    <property type="entry name" value="ABC1_TM_sf"/>
</dbReference>
<evidence type="ECO:0000256" key="6">
    <source>
        <dbReference type="ARBA" id="ARBA00023136"/>
    </source>
</evidence>
<reference evidence="11" key="1">
    <citation type="journal article" date="2019" name="Int. J. Syst. Evol. Microbiol.">
        <title>The Global Catalogue of Microorganisms (GCM) 10K type strain sequencing project: providing services to taxonomists for standard genome sequencing and annotation.</title>
        <authorList>
            <consortium name="The Broad Institute Genomics Platform"/>
            <consortium name="The Broad Institute Genome Sequencing Center for Infectious Disease"/>
            <person name="Wu L."/>
            <person name="Ma J."/>
        </authorList>
    </citation>
    <scope>NUCLEOTIDE SEQUENCE [LARGE SCALE GENOMIC DNA]</scope>
    <source>
        <strain evidence="11">CCUG 46385</strain>
    </source>
</reference>